<name>A0A517KZ12_9PEZI</name>
<feature type="coiled-coil region" evidence="1">
    <location>
        <begin position="217"/>
        <end position="244"/>
    </location>
</feature>
<evidence type="ECO:0000313" key="4">
    <source>
        <dbReference type="Proteomes" id="UP000316270"/>
    </source>
</evidence>
<keyword evidence="1" id="KW-0175">Coiled coil</keyword>
<keyword evidence="4" id="KW-1185">Reference proteome</keyword>
<evidence type="ECO:0000256" key="2">
    <source>
        <dbReference type="SAM" id="MobiDB-lite"/>
    </source>
</evidence>
<reference evidence="3 4" key="1">
    <citation type="submission" date="2019-07" db="EMBL/GenBank/DDBJ databases">
        <title>Finished genome of Venturia effusa.</title>
        <authorList>
            <person name="Young C.A."/>
            <person name="Cox M.P."/>
            <person name="Ganley A.R.D."/>
            <person name="David W.J."/>
        </authorList>
    </citation>
    <scope>NUCLEOTIDE SEQUENCE [LARGE SCALE GENOMIC DNA]</scope>
    <source>
        <strain evidence="4">albino</strain>
    </source>
</reference>
<dbReference type="Proteomes" id="UP000316270">
    <property type="component" value="Chromosome 2"/>
</dbReference>
<accession>A0A517KZ12</accession>
<sequence>MPSPSPPTQPTSRRPSLLPSPFPNSADQILAPSPVQATSASIYAPGQDADEPPLVHQDDEDEDYPELQEDQGETLLPPPTFHPFFTLINDSTNGETYHPATYYVFADDDPDVLTTATLHALEAQSSHKPEDEEQADARNNGDEERYLVVDMHEDGTRIKEIKSLSSKWAVTGVEIRGAPTFQQEGGAVGEVGGGNEGLMLMIEGMGMDVPVLGAEGKDKTAREMAKKSRARERLEEARKRAQGDVIKGMEELAVGMTGGLSILDKIVGIDE</sequence>
<feature type="compositionally biased region" description="Acidic residues" evidence="2">
    <location>
        <begin position="58"/>
        <end position="72"/>
    </location>
</feature>
<proteinExistence type="predicted"/>
<evidence type="ECO:0000256" key="1">
    <source>
        <dbReference type="SAM" id="Coils"/>
    </source>
</evidence>
<feature type="compositionally biased region" description="Low complexity" evidence="2">
    <location>
        <begin position="10"/>
        <end position="19"/>
    </location>
</feature>
<protein>
    <submittedName>
        <fullName evidence="3">Uncharacterized protein</fullName>
    </submittedName>
</protein>
<evidence type="ECO:0000313" key="3">
    <source>
        <dbReference type="EMBL" id="QDS68618.1"/>
    </source>
</evidence>
<dbReference type="STRING" id="50376.A0A517KZ12"/>
<dbReference type="EMBL" id="CP042186">
    <property type="protein sequence ID" value="QDS68618.1"/>
    <property type="molecule type" value="Genomic_DNA"/>
</dbReference>
<dbReference type="AlphaFoldDB" id="A0A517KZ12"/>
<dbReference type="OrthoDB" id="3936869at2759"/>
<organism evidence="3 4">
    <name type="scientific">Venturia effusa</name>
    <dbReference type="NCBI Taxonomy" id="50376"/>
    <lineage>
        <taxon>Eukaryota</taxon>
        <taxon>Fungi</taxon>
        <taxon>Dikarya</taxon>
        <taxon>Ascomycota</taxon>
        <taxon>Pezizomycotina</taxon>
        <taxon>Dothideomycetes</taxon>
        <taxon>Pleosporomycetidae</taxon>
        <taxon>Venturiales</taxon>
        <taxon>Venturiaceae</taxon>
        <taxon>Venturia</taxon>
    </lineage>
</organism>
<gene>
    <name evidence="3" type="ORF">FKW77_001323</name>
</gene>
<feature type="region of interest" description="Disordered" evidence="2">
    <location>
        <begin position="1"/>
        <end position="81"/>
    </location>
</feature>